<dbReference type="SUPFAM" id="SSF53474">
    <property type="entry name" value="alpha/beta-Hydrolases"/>
    <property type="match status" value="1"/>
</dbReference>
<dbReference type="PRINTS" id="PR00111">
    <property type="entry name" value="ABHYDROLASE"/>
</dbReference>
<dbReference type="GeneID" id="5437751"/>
<sequence>MVDKLAVQDSRVQYKSADLNGRTYSYILGEPQNGAEPVATIFLIHGWPDMAFGWRYQIPALQALNFRVVVPNMQGYSSSSSPQELSAFTYKTAADDVAALAKAIGATSIVLGGHDWGGAIVYRIALHYPKLISAVFSVCTPFFPPALKYTPMTVLPNFKYQLQLKGPDVEREIQGKEKLRLMLNALYGGRSAEKELGFNVTEGVLFQNLEKLGPSPLLSTEELDHYAEQYAINGMRGPLNWYRTGELNFEDEKELAEEFHKENGYKVEIPTMFIGGSRDAALPPSMAENMQQWFGEGKLRKEEVDASHWALWEKPEEVNAYIKDFLTKVVGGQSHL</sequence>
<keyword evidence="1" id="KW-0378">Hydrolase</keyword>
<dbReference type="PANTHER" id="PTHR43329">
    <property type="entry name" value="EPOXIDE HYDROLASE"/>
    <property type="match status" value="1"/>
</dbReference>
<dbReference type="InterPro" id="IPR000639">
    <property type="entry name" value="Epox_hydrolase-like"/>
</dbReference>
<reference evidence="4 5" key="1">
    <citation type="journal article" date="2011" name="PLoS Genet.">
        <title>Genomic analysis of the necrotrophic fungal pathogens Sclerotinia sclerotiorum and Botrytis cinerea.</title>
        <authorList>
            <person name="Amselem J."/>
            <person name="Cuomo C.A."/>
            <person name="van Kan J.A."/>
            <person name="Viaud M."/>
            <person name="Benito E.P."/>
            <person name="Couloux A."/>
            <person name="Coutinho P.M."/>
            <person name="de Vries R.P."/>
            <person name="Dyer P.S."/>
            <person name="Fillinger S."/>
            <person name="Fournier E."/>
            <person name="Gout L."/>
            <person name="Hahn M."/>
            <person name="Kohn L."/>
            <person name="Lapalu N."/>
            <person name="Plummer K.M."/>
            <person name="Pradier J.M."/>
            <person name="Quevillon E."/>
            <person name="Sharon A."/>
            <person name="Simon A."/>
            <person name="ten Have A."/>
            <person name="Tudzynski B."/>
            <person name="Tudzynski P."/>
            <person name="Wincker P."/>
            <person name="Andrew M."/>
            <person name="Anthouard V."/>
            <person name="Beever R.E."/>
            <person name="Beffa R."/>
            <person name="Benoit I."/>
            <person name="Bouzid O."/>
            <person name="Brault B."/>
            <person name="Chen Z."/>
            <person name="Choquer M."/>
            <person name="Collemare J."/>
            <person name="Cotton P."/>
            <person name="Danchin E.G."/>
            <person name="Da Silva C."/>
            <person name="Gautier A."/>
            <person name="Giraud C."/>
            <person name="Giraud T."/>
            <person name="Gonzalez C."/>
            <person name="Grossetete S."/>
            <person name="Guldener U."/>
            <person name="Henrissat B."/>
            <person name="Howlett B.J."/>
            <person name="Kodira C."/>
            <person name="Kretschmer M."/>
            <person name="Lappartient A."/>
            <person name="Leroch M."/>
            <person name="Levis C."/>
            <person name="Mauceli E."/>
            <person name="Neuveglise C."/>
            <person name="Oeser B."/>
            <person name="Pearson M."/>
            <person name="Poulain J."/>
            <person name="Poussereau N."/>
            <person name="Quesneville H."/>
            <person name="Rascle C."/>
            <person name="Schumacher J."/>
            <person name="Segurens B."/>
            <person name="Sexton A."/>
            <person name="Silva E."/>
            <person name="Sirven C."/>
            <person name="Soanes D.M."/>
            <person name="Talbot N.J."/>
            <person name="Templeton M."/>
            <person name="Yandava C."/>
            <person name="Yarden O."/>
            <person name="Zeng Q."/>
            <person name="Rollins J.A."/>
            <person name="Lebrun M.H."/>
            <person name="Dickman M."/>
        </authorList>
    </citation>
    <scope>NUCLEOTIDE SEQUENCE [LARGE SCALE GENOMIC DNA]</scope>
    <source>
        <strain evidence="4 5">B05.10</strain>
    </source>
</reference>
<dbReference type="Pfam" id="PF00561">
    <property type="entry name" value="Abhydrolase_1"/>
    <property type="match status" value="1"/>
</dbReference>
<dbReference type="PRINTS" id="PR00412">
    <property type="entry name" value="EPOXHYDRLASE"/>
</dbReference>
<evidence type="ECO:0000256" key="1">
    <source>
        <dbReference type="ARBA" id="ARBA00022801"/>
    </source>
</evidence>
<feature type="domain" description="AB hydrolase-1" evidence="3">
    <location>
        <begin position="40"/>
        <end position="315"/>
    </location>
</feature>
<reference evidence="4 5" key="3">
    <citation type="journal article" date="2017" name="Mol. Plant Pathol.">
        <title>A gapless genome sequence of the fungus Botrytis cinerea.</title>
        <authorList>
            <person name="Van Kan J.A."/>
            <person name="Stassen J.H."/>
            <person name="Mosbach A."/>
            <person name="Van Der Lee T.A."/>
            <person name="Faino L."/>
            <person name="Farmer A.D."/>
            <person name="Papasotiriou D.G."/>
            <person name="Zhou S."/>
            <person name="Seidl M.F."/>
            <person name="Cottam E."/>
            <person name="Edel D."/>
            <person name="Hahn M."/>
            <person name="Schwartz D.C."/>
            <person name="Dietrich R.A."/>
            <person name="Widdison S."/>
            <person name="Scalliet G."/>
        </authorList>
    </citation>
    <scope>NUCLEOTIDE SEQUENCE [LARGE SCALE GENOMIC DNA]</scope>
    <source>
        <strain evidence="4 5">B05.10</strain>
    </source>
</reference>
<evidence type="ECO:0000259" key="3">
    <source>
        <dbReference type="Pfam" id="PF00561"/>
    </source>
</evidence>
<evidence type="ECO:0000256" key="2">
    <source>
        <dbReference type="ARBA" id="ARBA00038334"/>
    </source>
</evidence>
<dbReference type="EMBL" id="CP009817">
    <property type="protein sequence ID" value="ATZ56229.1"/>
    <property type="molecule type" value="Genomic_DNA"/>
</dbReference>
<dbReference type="Proteomes" id="UP000001798">
    <property type="component" value="Chromosome 13"/>
</dbReference>
<dbReference type="InterPro" id="IPR000073">
    <property type="entry name" value="AB_hydrolase_1"/>
</dbReference>
<dbReference type="InterPro" id="IPR029058">
    <property type="entry name" value="AB_hydrolase_fold"/>
</dbReference>
<dbReference type="GO" id="GO:0016787">
    <property type="term" value="F:hydrolase activity"/>
    <property type="evidence" value="ECO:0007669"/>
    <property type="project" value="UniProtKB-KW"/>
</dbReference>
<accession>A0A384K052</accession>
<gene>
    <name evidence="4" type="ORF">BCIN_13g00770</name>
</gene>
<comment type="similarity">
    <text evidence="2">Belongs to the AB hydrolase superfamily. Epoxide hydrolase family.</text>
</comment>
<protein>
    <recommendedName>
        <fullName evidence="3">AB hydrolase-1 domain-containing protein</fullName>
    </recommendedName>
</protein>
<name>A0A384K052_BOTFB</name>
<keyword evidence="5" id="KW-1185">Reference proteome</keyword>
<dbReference type="Gene3D" id="3.40.50.1820">
    <property type="entry name" value="alpha/beta hydrolase"/>
    <property type="match status" value="1"/>
</dbReference>
<dbReference type="RefSeq" id="XP_001557163.1">
    <property type="nucleotide sequence ID" value="XM_001557113.2"/>
</dbReference>
<organism evidence="4 5">
    <name type="scientific">Botryotinia fuckeliana (strain B05.10)</name>
    <name type="common">Noble rot fungus</name>
    <name type="synonym">Botrytis cinerea</name>
    <dbReference type="NCBI Taxonomy" id="332648"/>
    <lineage>
        <taxon>Eukaryota</taxon>
        <taxon>Fungi</taxon>
        <taxon>Dikarya</taxon>
        <taxon>Ascomycota</taxon>
        <taxon>Pezizomycotina</taxon>
        <taxon>Leotiomycetes</taxon>
        <taxon>Helotiales</taxon>
        <taxon>Sclerotiniaceae</taxon>
        <taxon>Botrytis</taxon>
    </lineage>
</organism>
<evidence type="ECO:0000313" key="5">
    <source>
        <dbReference type="Proteomes" id="UP000001798"/>
    </source>
</evidence>
<dbReference type="OrthoDB" id="408373at2759"/>
<dbReference type="OMA" id="YQIPMLV"/>
<proteinExistence type="inferred from homology"/>
<dbReference type="KEGG" id="bfu:BCIN_13g00770"/>
<evidence type="ECO:0000313" key="4">
    <source>
        <dbReference type="EMBL" id="ATZ56229.1"/>
    </source>
</evidence>
<dbReference type="AlphaFoldDB" id="A0A384K052"/>
<dbReference type="ESTHER" id="botfb-a6rvd3">
    <property type="family name" value="Epoxide_hydrolase"/>
</dbReference>
<dbReference type="VEuPathDB" id="FungiDB:Bcin13g00770"/>
<reference evidence="4 5" key="2">
    <citation type="journal article" date="2012" name="Eukaryot. Cell">
        <title>Genome update of Botrytis cinerea strains B05.10 and T4.</title>
        <authorList>
            <person name="Staats M."/>
            <person name="van Kan J.A."/>
        </authorList>
    </citation>
    <scope>NUCLEOTIDE SEQUENCE [LARGE SCALE GENOMIC DNA]</scope>
    <source>
        <strain evidence="4 5">B05.10</strain>
    </source>
</reference>